<comment type="similarity">
    <text evidence="2">Belongs to the IML1 family.</text>
</comment>
<organism evidence="7 8">
    <name type="scientific">Komagataella pastoris</name>
    <name type="common">Yeast</name>
    <name type="synonym">Pichia pastoris</name>
    <dbReference type="NCBI Taxonomy" id="4922"/>
    <lineage>
        <taxon>Eukaryota</taxon>
        <taxon>Fungi</taxon>
        <taxon>Dikarya</taxon>
        <taxon>Ascomycota</taxon>
        <taxon>Saccharomycotina</taxon>
        <taxon>Pichiomycetes</taxon>
        <taxon>Pichiales</taxon>
        <taxon>Pichiaceae</taxon>
        <taxon>Komagataella</taxon>
    </lineage>
</organism>
<protein>
    <recommendedName>
        <fullName evidence="3">Vacuolar membrane-associated protein IML1</fullName>
    </recommendedName>
    <alternativeName>
        <fullName evidence="4">Vacuolar membrane-associated protein iml1</fullName>
    </alternativeName>
</protein>
<dbReference type="Pfam" id="PF12257">
    <property type="entry name" value="IML1"/>
    <property type="match status" value="1"/>
</dbReference>
<dbReference type="EMBL" id="CP014584">
    <property type="protein sequence ID" value="ANZ74306.1"/>
    <property type="molecule type" value="Genomic_DNA"/>
</dbReference>
<evidence type="ECO:0000256" key="5">
    <source>
        <dbReference type="SAM" id="MobiDB-lite"/>
    </source>
</evidence>
<dbReference type="InterPro" id="IPR036390">
    <property type="entry name" value="WH_DNA-bd_sf"/>
</dbReference>
<dbReference type="GO" id="GO:1990130">
    <property type="term" value="C:GATOR1 complex"/>
    <property type="evidence" value="ECO:0007669"/>
    <property type="project" value="TreeGrafter"/>
</dbReference>
<comment type="subcellular location">
    <subcellularLocation>
        <location evidence="1">Vacuole membrane</location>
        <topology evidence="1">Peripheral membrane protein</topology>
    </subcellularLocation>
</comment>
<dbReference type="PANTHER" id="PTHR13179:SF8">
    <property type="entry name" value="GATOR COMPLEX PROTEIN DEPDC5"/>
    <property type="match status" value="1"/>
</dbReference>
<proteinExistence type="inferred from homology"/>
<feature type="compositionally biased region" description="Polar residues" evidence="5">
    <location>
        <begin position="681"/>
        <end position="696"/>
    </location>
</feature>
<evidence type="ECO:0000256" key="1">
    <source>
        <dbReference type="ARBA" id="ARBA00004148"/>
    </source>
</evidence>
<dbReference type="PANTHER" id="PTHR13179">
    <property type="entry name" value="DEP DOMAIN CONTAINING PROTEIN 5"/>
    <property type="match status" value="1"/>
</dbReference>
<dbReference type="InterPro" id="IPR045838">
    <property type="entry name" value="DEPDC5_CTD"/>
</dbReference>
<dbReference type="CDD" id="cd04449">
    <property type="entry name" value="DEP_DEPDC5-like"/>
    <property type="match status" value="1"/>
</dbReference>
<dbReference type="Pfam" id="PF00610">
    <property type="entry name" value="DEP"/>
    <property type="match status" value="1"/>
</dbReference>
<dbReference type="Pfam" id="PF19418">
    <property type="entry name" value="DEPDC5_CTD"/>
    <property type="match status" value="1"/>
</dbReference>
<keyword evidence="8" id="KW-1185">Reference proteome</keyword>
<dbReference type="InterPro" id="IPR036388">
    <property type="entry name" value="WH-like_DNA-bd_sf"/>
</dbReference>
<feature type="region of interest" description="Disordered" evidence="5">
    <location>
        <begin position="32"/>
        <end position="53"/>
    </location>
</feature>
<evidence type="ECO:0000256" key="4">
    <source>
        <dbReference type="ARBA" id="ARBA00021881"/>
    </source>
</evidence>
<evidence type="ECO:0000313" key="8">
    <source>
        <dbReference type="Proteomes" id="UP000094565"/>
    </source>
</evidence>
<dbReference type="Proteomes" id="UP000094565">
    <property type="component" value="Chromosome 1"/>
</dbReference>
<dbReference type="GO" id="GO:0005096">
    <property type="term" value="F:GTPase activator activity"/>
    <property type="evidence" value="ECO:0007669"/>
    <property type="project" value="InterPro"/>
</dbReference>
<feature type="region of interest" description="Disordered" evidence="5">
    <location>
        <begin position="660"/>
        <end position="713"/>
    </location>
</feature>
<dbReference type="SMART" id="SM00049">
    <property type="entry name" value="DEP"/>
    <property type="match status" value="1"/>
</dbReference>
<feature type="domain" description="DEP" evidence="6">
    <location>
        <begin position="1059"/>
        <end position="1134"/>
    </location>
</feature>
<dbReference type="InterPro" id="IPR027244">
    <property type="entry name" value="IML1"/>
</dbReference>
<dbReference type="SUPFAM" id="SSF46785">
    <property type="entry name" value="Winged helix' DNA-binding domain"/>
    <property type="match status" value="1"/>
</dbReference>
<name>A0A1B2J8J2_PICPA</name>
<dbReference type="GO" id="GO:0010508">
    <property type="term" value="P:positive regulation of autophagy"/>
    <property type="evidence" value="ECO:0007669"/>
    <property type="project" value="TreeGrafter"/>
</dbReference>
<evidence type="ECO:0000313" key="7">
    <source>
        <dbReference type="EMBL" id="ANZ74306.1"/>
    </source>
</evidence>
<sequence length="1451" mass="166937">MERMKRGGVSSNYQSIVIGKNTGSLPIRSRSFLKRPGRGSELPSAQSSQPQIYEEETDMELFEPMKCAVKFHEPRASTAPVLLEGKAALGIKPGTIGELESLEGTPRRLMFLVKYVEDEIPSGKVNTSTNPNQPQVSIQTGALQELLMLKRGSPVLLRLRKRKDAEADVVELRIKDVHLSRGDMWCLSSTLAGTCVYKHEKKSFIDSSIRTTVSKIYVGGRSVFSAYVGKNTRIVFRSESVKLVILIQISSEMWDFEETGQQMFNKLINSLFPKVFSKWTELGAHHLITIVLFSSIDLGNKSWSLLGSGDRPPDRKDYYRVVVDQVSILLWSEIMSALRFEFANFMKDIMLRENKAPCKTDRNEEYVIQGRFLPAVKGNLIEAINLATTLVTDHFRDPELRYTSNHFILISPGTGIYDVDYNLMAHTSKKMAKVDAAIDVICLSQPPLHVVPLFRYKESNSKIRHCIPTWLDVSFWNDSSQYISQWMPRCKIYEIQMMGVVENELKTINLPNLRINPNSKSINEVIDKYDEDIFKPASPYTSEEKKIPLHLSPEVLQVPKKNSLSTETFKINQAKECQPSTIDVKALGTTNSRLGISARSSLLNFINDDSKSGIGNFIRERISSLPSSLVRVKSAEFDKEEPKTQTVGPISMFTMAEDTRKSKTIQPQRRLEKVVKKVEGATQSPPSLTRTSSSVSVPEDANSQRDDKLSPYWTNVQNPSKALTSELLKMIGYGRWQHVFPSKVKRRAVKWSSLSTPASLPLTTQVFPRLSDFESNFTFQIYDVILNNNETNINTGDLIREMIYLRLVLGFQICTGEKVDIVESRRKPGGDPNLLIKYLDKHSYHGSRIYMILEDEIHRISCDYHGKANVQLYRRSNKNINVKAEDIGSYFSNIRTRYDDLYRPSVIDCFKNEIKSYNWNQLDQILAGYYESVDEDQKYYHKMKFVILPADIPEKSYAFKLNENKERLSPEELRLEGLRKLIATIHKGRHVAEQEKTKHAKKEEILPEINFYTGDLFTFLSKQSEVYDPDKPHKSSLLVESLGLNTNISMKQLAHYLQSKDGIILADRKWHFRVHRHCFVGLELVSWMIENFNDIDSREEAERYGNKLMNNGLFSHVEKRHSFLDGHYFYRLNSEYVEKVEPGNTSVKTRESRSNSITDSSKLKSPILSPQTTRERSGTITDSPLKKVSSKTNDGAPKRFMLSRFVMYDVDQQKKSYRRELVKVHYDRVHNPEHCFHIRLEWLNTTTKLIEDTVNSWTRLCERYGLKFVETPWAELCSMPEKNPFHSFVTIRLALNPWNEKEFTPEDNNPLDENKFFYHLYLLDKSGFMLDNRTTIFFTKVEINVAYSWGTPEFKFAQFIHKTGAYIAEIRDNGDLFLAPNNTHVARVNMDISNNNIYQQQSNYGTYLDSQRIMLEFQSTCGDAEKLRTLFNEARAKWEKSRDIDQAIFGS</sequence>
<evidence type="ECO:0000256" key="2">
    <source>
        <dbReference type="ARBA" id="ARBA00005643"/>
    </source>
</evidence>
<dbReference type="InterPro" id="IPR000591">
    <property type="entry name" value="DEP_dom"/>
</dbReference>
<feature type="region of interest" description="Disordered" evidence="5">
    <location>
        <begin position="1141"/>
        <end position="1192"/>
    </location>
</feature>
<dbReference type="Gene3D" id="1.10.10.10">
    <property type="entry name" value="Winged helix-like DNA-binding domain superfamily/Winged helix DNA-binding domain"/>
    <property type="match status" value="1"/>
</dbReference>
<accession>A0A1B2J8J2</accession>
<gene>
    <name evidence="7" type="primary">IML1</name>
    <name evidence="7" type="ORF">ATY40_BA7501677</name>
</gene>
<evidence type="ECO:0000256" key="3">
    <source>
        <dbReference type="ARBA" id="ARBA00018529"/>
    </source>
</evidence>
<dbReference type="GO" id="GO:0005774">
    <property type="term" value="C:vacuolar membrane"/>
    <property type="evidence" value="ECO:0007669"/>
    <property type="project" value="UniProtKB-SubCell"/>
</dbReference>
<feature type="compositionally biased region" description="Polar residues" evidence="5">
    <location>
        <begin position="1168"/>
        <end position="1182"/>
    </location>
</feature>
<dbReference type="InterPro" id="IPR048255">
    <property type="entry name" value="IML1_N"/>
</dbReference>
<reference evidence="7 8" key="1">
    <citation type="submission" date="2016-02" db="EMBL/GenBank/DDBJ databases">
        <title>Comparative genomic and transcriptomic foundation for Pichia pastoris.</title>
        <authorList>
            <person name="Love K.R."/>
            <person name="Shah K.A."/>
            <person name="Whittaker C.A."/>
            <person name="Wu J."/>
            <person name="Bartlett M.C."/>
            <person name="Ma D."/>
            <person name="Leeson R.L."/>
            <person name="Priest M."/>
            <person name="Young S.K."/>
            <person name="Love J.C."/>
        </authorList>
    </citation>
    <scope>NUCLEOTIDE SEQUENCE [LARGE SCALE GENOMIC DNA]</scope>
    <source>
        <strain evidence="7 8">ATCC 28485</strain>
    </source>
</reference>
<dbReference type="OrthoDB" id="39497at2759"/>
<dbReference type="GO" id="GO:0035556">
    <property type="term" value="P:intracellular signal transduction"/>
    <property type="evidence" value="ECO:0007669"/>
    <property type="project" value="InterPro"/>
</dbReference>
<dbReference type="GO" id="GO:1904262">
    <property type="term" value="P:negative regulation of TORC1 signaling"/>
    <property type="evidence" value="ECO:0007669"/>
    <property type="project" value="TreeGrafter"/>
</dbReference>
<dbReference type="PROSITE" id="PS50186">
    <property type="entry name" value="DEP"/>
    <property type="match status" value="1"/>
</dbReference>
<feature type="compositionally biased region" description="Basic and acidic residues" evidence="5">
    <location>
        <begin position="669"/>
        <end position="679"/>
    </location>
</feature>
<evidence type="ECO:0000259" key="6">
    <source>
        <dbReference type="PROSITE" id="PS50186"/>
    </source>
</evidence>